<dbReference type="InterPro" id="IPR013360">
    <property type="entry name" value="Pilus_4_PilW"/>
</dbReference>
<dbReference type="InterPro" id="IPR019734">
    <property type="entry name" value="TPR_rpt"/>
</dbReference>
<dbReference type="InterPro" id="IPR051012">
    <property type="entry name" value="CellSynth/LPSAsmb/PSIAsmb"/>
</dbReference>
<reference evidence="3 4" key="1">
    <citation type="submission" date="2018-02" db="EMBL/GenBank/DDBJ databases">
        <title>Draft genome sequences of four Legionella pneumophila clinical strains isolated in Ontario.</title>
        <authorList>
            <person name="Fortuna A."/>
            <person name="Ramnarine R."/>
            <person name="Li A."/>
            <person name="Frantz C."/>
            <person name="Mallo G."/>
        </authorList>
    </citation>
    <scope>NUCLEOTIDE SEQUENCE [LARGE SCALE GENOMIC DNA]</scope>
    <source>
        <strain evidence="3 4">LG61</strain>
    </source>
</reference>
<dbReference type="Pfam" id="PF13432">
    <property type="entry name" value="TPR_16"/>
    <property type="match status" value="2"/>
</dbReference>
<dbReference type="OrthoDB" id="9814042at2"/>
<dbReference type="PANTHER" id="PTHR45586">
    <property type="entry name" value="TPR REPEAT-CONTAINING PROTEIN PA4667"/>
    <property type="match status" value="1"/>
</dbReference>
<gene>
    <name evidence="3" type="ORF">C3928_07790</name>
</gene>
<dbReference type="Gene3D" id="1.25.40.10">
    <property type="entry name" value="Tetratricopeptide repeat domain"/>
    <property type="match status" value="1"/>
</dbReference>
<evidence type="ECO:0000313" key="4">
    <source>
        <dbReference type="Proteomes" id="UP000239239"/>
    </source>
</evidence>
<dbReference type="AlphaFoldDB" id="A0A2S6EZP3"/>
<dbReference type="SUPFAM" id="SSF81901">
    <property type="entry name" value="HCP-like"/>
    <property type="match status" value="1"/>
</dbReference>
<sequence>MLKSIRYLLIIITCLFLEACQHAQDNEEPNTIRKVNLSKAASFNVQLGLGYLKQGDRPRAKKKLLTALEQQPDSADVNAALAYYFEQTKELDQARNFYHKAMTLSQNSGAQMNNYGAFLCRQGDYKNAEIYFLKAVKDQNYVNTSGAYENAGLCAMAIPDHDKAIIYFTKALNQDPSRKESLYELVKLQSKIGHDKEALDLLQKYADLVLNDKVMLGLAKDIANKTGQYTLAAEYENSFNKMEPTNNISGVNDEYNSSNG</sequence>
<keyword evidence="1" id="KW-0677">Repeat</keyword>
<protein>
    <submittedName>
        <fullName evidence="3">Type IV pilus biogenesis/stability protein PilW</fullName>
    </submittedName>
</protein>
<proteinExistence type="predicted"/>
<organism evidence="3 4">
    <name type="scientific">Legionella pneumophila</name>
    <dbReference type="NCBI Taxonomy" id="446"/>
    <lineage>
        <taxon>Bacteria</taxon>
        <taxon>Pseudomonadati</taxon>
        <taxon>Pseudomonadota</taxon>
        <taxon>Gammaproteobacteria</taxon>
        <taxon>Legionellales</taxon>
        <taxon>Legionellaceae</taxon>
        <taxon>Legionella</taxon>
    </lineage>
</organism>
<keyword evidence="2" id="KW-0802">TPR repeat</keyword>
<evidence type="ECO:0000256" key="1">
    <source>
        <dbReference type="ARBA" id="ARBA00022737"/>
    </source>
</evidence>
<evidence type="ECO:0000256" key="2">
    <source>
        <dbReference type="ARBA" id="ARBA00022803"/>
    </source>
</evidence>
<dbReference type="PANTHER" id="PTHR45586:SF1">
    <property type="entry name" value="LIPOPOLYSACCHARIDE ASSEMBLY PROTEIN B"/>
    <property type="match status" value="1"/>
</dbReference>
<dbReference type="InterPro" id="IPR011990">
    <property type="entry name" value="TPR-like_helical_dom_sf"/>
</dbReference>
<dbReference type="RefSeq" id="WP_027227044.1">
    <property type="nucleotide sequence ID" value="NZ_CP017601.1"/>
</dbReference>
<dbReference type="PROSITE" id="PS50005">
    <property type="entry name" value="TPR"/>
    <property type="match status" value="3"/>
</dbReference>
<dbReference type="NCBIfam" id="TIGR02521">
    <property type="entry name" value="type_IV_pilW"/>
    <property type="match status" value="1"/>
</dbReference>
<comment type="caution">
    <text evidence="3">The sequence shown here is derived from an EMBL/GenBank/DDBJ whole genome shotgun (WGS) entry which is preliminary data.</text>
</comment>
<dbReference type="SMART" id="SM00028">
    <property type="entry name" value="TPR"/>
    <property type="match status" value="4"/>
</dbReference>
<accession>A0A2S6EZP3</accession>
<dbReference type="EMBL" id="PQWY01000011">
    <property type="protein sequence ID" value="PPK30659.1"/>
    <property type="molecule type" value="Genomic_DNA"/>
</dbReference>
<name>A0A2S6EZP3_LEGPN</name>
<evidence type="ECO:0000313" key="3">
    <source>
        <dbReference type="EMBL" id="PPK30659.1"/>
    </source>
</evidence>
<dbReference type="Proteomes" id="UP000239239">
    <property type="component" value="Unassembled WGS sequence"/>
</dbReference>